<dbReference type="AlphaFoldDB" id="A0A1M7R9D4"/>
<evidence type="ECO:0000256" key="4">
    <source>
        <dbReference type="ARBA" id="ARBA00022723"/>
    </source>
</evidence>
<accession>A0A1M7R9D4</accession>
<evidence type="ECO:0000256" key="8">
    <source>
        <dbReference type="RuleBase" id="RU003476"/>
    </source>
</evidence>
<evidence type="ECO:0000256" key="6">
    <source>
        <dbReference type="ARBA" id="ARBA00022842"/>
    </source>
</evidence>
<comment type="cofactor">
    <cofactor evidence="1">
        <name>Mn(2+)</name>
        <dbReference type="ChEBI" id="CHEBI:29035"/>
    </cofactor>
</comment>
<dbReference type="RefSeq" id="WP_073260585.1">
    <property type="nucleotide sequence ID" value="NZ_FRCS01000008.1"/>
</dbReference>
<evidence type="ECO:0000313" key="10">
    <source>
        <dbReference type="EMBL" id="SHN42760.1"/>
    </source>
</evidence>
<dbReference type="PROSITE" id="PS51462">
    <property type="entry name" value="NUDIX"/>
    <property type="match status" value="1"/>
</dbReference>
<proteinExistence type="inferred from homology"/>
<dbReference type="InterPro" id="IPR000086">
    <property type="entry name" value="NUDIX_hydrolase_dom"/>
</dbReference>
<dbReference type="OrthoDB" id="9804442at2"/>
<dbReference type="PANTHER" id="PTHR12992">
    <property type="entry name" value="NUDIX HYDROLASE"/>
    <property type="match status" value="1"/>
</dbReference>
<evidence type="ECO:0000256" key="2">
    <source>
        <dbReference type="ARBA" id="ARBA00001946"/>
    </source>
</evidence>
<dbReference type="InterPro" id="IPR015797">
    <property type="entry name" value="NUDIX_hydrolase-like_dom_sf"/>
</dbReference>
<evidence type="ECO:0000259" key="9">
    <source>
        <dbReference type="PROSITE" id="PS51462"/>
    </source>
</evidence>
<evidence type="ECO:0000256" key="7">
    <source>
        <dbReference type="ARBA" id="ARBA00023211"/>
    </source>
</evidence>
<dbReference type="CDD" id="cd03426">
    <property type="entry name" value="NUDIX_CoAse_Nudt7"/>
    <property type="match status" value="1"/>
</dbReference>
<dbReference type="EMBL" id="FRCS01000008">
    <property type="protein sequence ID" value="SHN42760.1"/>
    <property type="molecule type" value="Genomic_DNA"/>
</dbReference>
<sequence>MNIGLDALVANVRAFRPTALPTEGLRHAAVALVVNRTGSTLGIWLTRRASRLRAHPGQFALPGGRLDPGENAVDAALRELGEELGVVAPQNSYVGTLDDYATRSGYVITPVVFALGDAPPLAPNRDEVAEVYTIPLADLDVEPRYLRIPESEHPVIQVPLVGSLIHAPTAAVLHQFREVALHGRATQVAHLEQPVWAWR</sequence>
<name>A0A1M7R9D4_9ACTN</name>
<protein>
    <submittedName>
        <fullName evidence="10">ADP-ribose pyrophosphatase YjhB, NUDIX family</fullName>
    </submittedName>
</protein>
<evidence type="ECO:0000256" key="3">
    <source>
        <dbReference type="ARBA" id="ARBA00005582"/>
    </source>
</evidence>
<evidence type="ECO:0000256" key="1">
    <source>
        <dbReference type="ARBA" id="ARBA00001936"/>
    </source>
</evidence>
<dbReference type="InterPro" id="IPR020084">
    <property type="entry name" value="NUDIX_hydrolase_CS"/>
</dbReference>
<keyword evidence="7" id="KW-0464">Manganese</keyword>
<dbReference type="InterPro" id="IPR045121">
    <property type="entry name" value="CoAse"/>
</dbReference>
<keyword evidence="6" id="KW-0460">Magnesium</keyword>
<keyword evidence="11" id="KW-1185">Reference proteome</keyword>
<keyword evidence="5 8" id="KW-0378">Hydrolase</keyword>
<dbReference type="InterPro" id="IPR020476">
    <property type="entry name" value="Nudix_hydrolase"/>
</dbReference>
<dbReference type="Proteomes" id="UP000184440">
    <property type="component" value="Unassembled WGS sequence"/>
</dbReference>
<dbReference type="Pfam" id="PF00293">
    <property type="entry name" value="NUDIX"/>
    <property type="match status" value="1"/>
</dbReference>
<dbReference type="SUPFAM" id="SSF55811">
    <property type="entry name" value="Nudix"/>
    <property type="match status" value="1"/>
</dbReference>
<comment type="similarity">
    <text evidence="3 8">Belongs to the Nudix hydrolase family.</text>
</comment>
<comment type="cofactor">
    <cofactor evidence="2">
        <name>Mg(2+)</name>
        <dbReference type="ChEBI" id="CHEBI:18420"/>
    </cofactor>
</comment>
<feature type="domain" description="Nudix hydrolase" evidence="9">
    <location>
        <begin position="24"/>
        <end position="160"/>
    </location>
</feature>
<reference evidence="10 11" key="1">
    <citation type="submission" date="2016-11" db="EMBL/GenBank/DDBJ databases">
        <authorList>
            <person name="Jaros S."/>
            <person name="Januszkiewicz K."/>
            <person name="Wedrychowicz H."/>
        </authorList>
    </citation>
    <scope>NUCLEOTIDE SEQUENCE [LARGE SCALE GENOMIC DNA]</scope>
    <source>
        <strain evidence="10 11">DSM 46144</strain>
    </source>
</reference>
<dbReference type="PRINTS" id="PR00502">
    <property type="entry name" value="NUDIXFAMILY"/>
</dbReference>
<dbReference type="STRING" id="134849.SAMN05443668_108366"/>
<organism evidence="10 11">
    <name type="scientific">Cryptosporangium aurantiacum</name>
    <dbReference type="NCBI Taxonomy" id="134849"/>
    <lineage>
        <taxon>Bacteria</taxon>
        <taxon>Bacillati</taxon>
        <taxon>Actinomycetota</taxon>
        <taxon>Actinomycetes</taxon>
        <taxon>Cryptosporangiales</taxon>
        <taxon>Cryptosporangiaceae</taxon>
        <taxon>Cryptosporangium</taxon>
    </lineage>
</organism>
<dbReference type="GO" id="GO:0010945">
    <property type="term" value="F:coenzyme A diphosphatase activity"/>
    <property type="evidence" value="ECO:0007669"/>
    <property type="project" value="InterPro"/>
</dbReference>
<dbReference type="Gene3D" id="3.90.79.10">
    <property type="entry name" value="Nucleoside Triphosphate Pyrophosphohydrolase"/>
    <property type="match status" value="1"/>
</dbReference>
<evidence type="ECO:0000256" key="5">
    <source>
        <dbReference type="ARBA" id="ARBA00022801"/>
    </source>
</evidence>
<gene>
    <name evidence="10" type="ORF">SAMN05443668_108366</name>
</gene>
<evidence type="ECO:0000313" key="11">
    <source>
        <dbReference type="Proteomes" id="UP000184440"/>
    </source>
</evidence>
<keyword evidence="4" id="KW-0479">Metal-binding</keyword>
<dbReference type="PANTHER" id="PTHR12992:SF11">
    <property type="entry name" value="MITOCHONDRIAL COENZYME A DIPHOSPHATASE NUDT8"/>
    <property type="match status" value="1"/>
</dbReference>
<dbReference type="GO" id="GO:0046872">
    <property type="term" value="F:metal ion binding"/>
    <property type="evidence" value="ECO:0007669"/>
    <property type="project" value="UniProtKB-KW"/>
</dbReference>
<dbReference type="PROSITE" id="PS00893">
    <property type="entry name" value="NUDIX_BOX"/>
    <property type="match status" value="1"/>
</dbReference>